<organism evidence="1 2">
    <name type="scientific">Callosobruchus maculatus</name>
    <name type="common">Southern cowpea weevil</name>
    <name type="synonym">Pulse bruchid</name>
    <dbReference type="NCBI Taxonomy" id="64391"/>
    <lineage>
        <taxon>Eukaryota</taxon>
        <taxon>Metazoa</taxon>
        <taxon>Ecdysozoa</taxon>
        <taxon>Arthropoda</taxon>
        <taxon>Hexapoda</taxon>
        <taxon>Insecta</taxon>
        <taxon>Pterygota</taxon>
        <taxon>Neoptera</taxon>
        <taxon>Endopterygota</taxon>
        <taxon>Coleoptera</taxon>
        <taxon>Polyphaga</taxon>
        <taxon>Cucujiformia</taxon>
        <taxon>Chrysomeloidea</taxon>
        <taxon>Chrysomelidae</taxon>
        <taxon>Bruchinae</taxon>
        <taxon>Bruchini</taxon>
        <taxon>Callosobruchus</taxon>
    </lineage>
</organism>
<evidence type="ECO:0000313" key="1">
    <source>
        <dbReference type="EMBL" id="VEN48007.1"/>
    </source>
</evidence>
<sequence>MPCDVTFHELFAAATVWSGLRFAYTALYSMRHLDFSGTAK</sequence>
<gene>
    <name evidence="1" type="ORF">CALMAC_LOCUS9610</name>
</gene>
<accession>A0A653CJH7</accession>
<evidence type="ECO:0000313" key="2">
    <source>
        <dbReference type="Proteomes" id="UP000410492"/>
    </source>
</evidence>
<dbReference type="Proteomes" id="UP000410492">
    <property type="component" value="Unassembled WGS sequence"/>
</dbReference>
<keyword evidence="2" id="KW-1185">Reference proteome</keyword>
<reference evidence="1 2" key="1">
    <citation type="submission" date="2019-01" db="EMBL/GenBank/DDBJ databases">
        <authorList>
            <person name="Sayadi A."/>
        </authorList>
    </citation>
    <scope>NUCLEOTIDE SEQUENCE [LARGE SCALE GENOMIC DNA]</scope>
</reference>
<dbReference type="EMBL" id="CAACVG010008001">
    <property type="protein sequence ID" value="VEN48007.1"/>
    <property type="molecule type" value="Genomic_DNA"/>
</dbReference>
<proteinExistence type="predicted"/>
<protein>
    <submittedName>
        <fullName evidence="1">Uncharacterized protein</fullName>
    </submittedName>
</protein>
<name>A0A653CJH7_CALMS</name>
<dbReference type="AlphaFoldDB" id="A0A653CJH7"/>